<keyword evidence="3" id="KW-1185">Reference proteome</keyword>
<evidence type="ECO:0000313" key="2">
    <source>
        <dbReference type="EMBL" id="VVE48938.1"/>
    </source>
</evidence>
<dbReference type="Proteomes" id="UP000343317">
    <property type="component" value="Unassembled WGS sequence"/>
</dbReference>
<evidence type="ECO:0000313" key="3">
    <source>
        <dbReference type="Proteomes" id="UP000343317"/>
    </source>
</evidence>
<name>A0A5E4YKW8_9BURK</name>
<proteinExistence type="predicted"/>
<dbReference type="EMBL" id="CABPSM010000018">
    <property type="protein sequence ID" value="VVE48938.1"/>
    <property type="molecule type" value="Genomic_DNA"/>
</dbReference>
<protein>
    <submittedName>
        <fullName evidence="2">Secretion system apparatus</fullName>
    </submittedName>
</protein>
<dbReference type="AlphaFoldDB" id="A0A5E4YKW8"/>
<evidence type="ECO:0000256" key="1">
    <source>
        <dbReference type="SAM" id="MobiDB-lite"/>
    </source>
</evidence>
<gene>
    <name evidence="2" type="ORF">PHO31112_04574</name>
</gene>
<feature type="compositionally biased region" description="Polar residues" evidence="1">
    <location>
        <begin position="15"/>
        <end position="28"/>
    </location>
</feature>
<feature type="region of interest" description="Disordered" evidence="1">
    <location>
        <begin position="1"/>
        <end position="28"/>
    </location>
</feature>
<accession>A0A5E4YKW8</accession>
<reference evidence="2 3" key="1">
    <citation type="submission" date="2019-08" db="EMBL/GenBank/DDBJ databases">
        <authorList>
            <person name="Peeters C."/>
        </authorList>
    </citation>
    <scope>NUCLEOTIDE SEQUENCE [LARGE SCALE GENOMIC DNA]</scope>
    <source>
        <strain evidence="2 3">LMG 31112</strain>
    </source>
</reference>
<organism evidence="2 3">
    <name type="scientific">Pandoraea horticolens</name>
    <dbReference type="NCBI Taxonomy" id="2508298"/>
    <lineage>
        <taxon>Bacteria</taxon>
        <taxon>Pseudomonadati</taxon>
        <taxon>Pseudomonadota</taxon>
        <taxon>Betaproteobacteria</taxon>
        <taxon>Burkholderiales</taxon>
        <taxon>Burkholderiaceae</taxon>
        <taxon>Pandoraea</taxon>
    </lineage>
</organism>
<sequence>MPAAAFRMLSKPGHPSQQDSNARPPMDTQTQRKLELLFELLALPPQRVAPRMRIALAPCVLMTEVDAHGVTLVLTLAHRTERAQRWLPSLMQTCAPEWSLGIPVRACVAQGRPMLIASPPASANFQAVEWLSCVTRMRRLLERIDAQQQRETRP</sequence>